<evidence type="ECO:0000256" key="4">
    <source>
        <dbReference type="SAM" id="MobiDB-lite"/>
    </source>
</evidence>
<dbReference type="EMBL" id="VCGU01000011">
    <property type="protein sequence ID" value="TRY67102.1"/>
    <property type="molecule type" value="Genomic_DNA"/>
</dbReference>
<dbReference type="STRING" id="6832.A0A553NNT3"/>
<proteinExistence type="predicted"/>
<dbReference type="OMA" id="ICISLEM"/>
<dbReference type="Pfam" id="PF08597">
    <property type="entry name" value="eIF3_subunit"/>
    <property type="match status" value="1"/>
</dbReference>
<name>A0A553NNT3_TIGCA</name>
<dbReference type="GO" id="GO:0005852">
    <property type="term" value="C:eukaryotic translation initiation factor 3 complex"/>
    <property type="evidence" value="ECO:0007669"/>
    <property type="project" value="InterPro"/>
</dbReference>
<organism evidence="5 6">
    <name type="scientific">Tigriopus californicus</name>
    <name type="common">Marine copepod</name>
    <dbReference type="NCBI Taxonomy" id="6832"/>
    <lineage>
        <taxon>Eukaryota</taxon>
        <taxon>Metazoa</taxon>
        <taxon>Ecdysozoa</taxon>
        <taxon>Arthropoda</taxon>
        <taxon>Crustacea</taxon>
        <taxon>Multicrustacea</taxon>
        <taxon>Hexanauplia</taxon>
        <taxon>Copepoda</taxon>
        <taxon>Harpacticoida</taxon>
        <taxon>Harpacticidae</taxon>
        <taxon>Tigriopus</taxon>
    </lineage>
</organism>
<protein>
    <submittedName>
        <fullName evidence="5">Uncharacterized protein</fullName>
    </submittedName>
</protein>
<feature type="compositionally biased region" description="Acidic residues" evidence="4">
    <location>
        <begin position="1"/>
        <end position="11"/>
    </location>
</feature>
<dbReference type="Gene3D" id="1.10.246.60">
    <property type="entry name" value="Eukaryotic translation initiation factor 3 like domains"/>
    <property type="match status" value="1"/>
</dbReference>
<evidence type="ECO:0000256" key="3">
    <source>
        <dbReference type="ARBA" id="ARBA00022917"/>
    </source>
</evidence>
<dbReference type="PANTHER" id="PTHR21681:SF0">
    <property type="entry name" value="EUKARYOTIC TRANSLATION INITIATION FACTOR 3 SUBUNIT J"/>
    <property type="match status" value="1"/>
</dbReference>
<evidence type="ECO:0000313" key="5">
    <source>
        <dbReference type="EMBL" id="TRY67102.1"/>
    </source>
</evidence>
<dbReference type="AlphaFoldDB" id="A0A553NNT3"/>
<dbReference type="PANTHER" id="PTHR21681">
    <property type="entry name" value="EUKARYOTIC TRANSLATION INITIATION FACTOR 3 SUBUNIT J"/>
    <property type="match status" value="1"/>
</dbReference>
<keyword evidence="1" id="KW-0963">Cytoplasm</keyword>
<keyword evidence="6" id="KW-1185">Reference proteome</keyword>
<evidence type="ECO:0000256" key="2">
    <source>
        <dbReference type="ARBA" id="ARBA00022540"/>
    </source>
</evidence>
<feature type="region of interest" description="Disordered" evidence="4">
    <location>
        <begin position="1"/>
        <end position="81"/>
    </location>
</feature>
<dbReference type="InterPro" id="IPR023194">
    <property type="entry name" value="eIF3-like_dom_sf"/>
</dbReference>
<reference evidence="5 6" key="1">
    <citation type="journal article" date="2018" name="Nat. Ecol. Evol.">
        <title>Genomic signatures of mitonuclear coevolution across populations of Tigriopus californicus.</title>
        <authorList>
            <person name="Barreto F.S."/>
            <person name="Watson E.T."/>
            <person name="Lima T.G."/>
            <person name="Willett C.S."/>
            <person name="Edmands S."/>
            <person name="Li W."/>
            <person name="Burton R.S."/>
        </authorList>
    </citation>
    <scope>NUCLEOTIDE SEQUENCE [LARGE SCALE GENOMIC DNA]</scope>
    <source>
        <strain evidence="5 6">San Diego</strain>
    </source>
</reference>
<evidence type="ECO:0000313" key="6">
    <source>
        <dbReference type="Proteomes" id="UP000318571"/>
    </source>
</evidence>
<evidence type="ECO:0000256" key="1">
    <source>
        <dbReference type="ARBA" id="ARBA00022490"/>
    </source>
</evidence>
<keyword evidence="2" id="KW-0396">Initiation factor</keyword>
<dbReference type="GO" id="GO:0003743">
    <property type="term" value="F:translation initiation factor activity"/>
    <property type="evidence" value="ECO:0007669"/>
    <property type="project" value="UniProtKB-KW"/>
</dbReference>
<keyword evidence="3" id="KW-0648">Protein biosynthesis</keyword>
<dbReference type="InterPro" id="IPR013906">
    <property type="entry name" value="eIF3j"/>
</dbReference>
<sequence>MSDAWDADDFEPPPGTGAAGGDAPKIPIAKLDKWAGEDEDDDVKDAWDKSDSDSDSGEEDPDRPKAIGADQSGPEPDSAGSVLLASHQDHEFNLLHVRPNVLTCTFRLVPGHSIHGLKVGSIDAMVPVEKADFDQLDKAVVNKISMYAESPHFPDFVENLIKNMCLDLNATTLKKIKMNVEALHAAKLKDERAKAKKPNAKKGGTIRMDTAKDMFSGGADYDELDDFM</sequence>
<gene>
    <name evidence="5" type="ORF">TCAL_14691</name>
</gene>
<comment type="caution">
    <text evidence="5">The sequence shown here is derived from an EMBL/GenBank/DDBJ whole genome shotgun (WGS) entry which is preliminary data.</text>
</comment>
<accession>A0A553NNT3</accession>
<dbReference type="Proteomes" id="UP000318571">
    <property type="component" value="Chromosome 4"/>
</dbReference>